<feature type="transmembrane region" description="Helical" evidence="1">
    <location>
        <begin position="47"/>
        <end position="65"/>
    </location>
</feature>
<feature type="transmembrane region" description="Helical" evidence="1">
    <location>
        <begin position="162"/>
        <end position="183"/>
    </location>
</feature>
<organism evidence="3 4">
    <name type="scientific">Rubneribacter badeniensis</name>
    <dbReference type="NCBI Taxonomy" id="2070688"/>
    <lineage>
        <taxon>Bacteria</taxon>
        <taxon>Bacillati</taxon>
        <taxon>Actinomycetota</taxon>
        <taxon>Coriobacteriia</taxon>
        <taxon>Eggerthellales</taxon>
        <taxon>Eggerthellaceae</taxon>
        <taxon>Rubneribacter</taxon>
    </lineage>
</organism>
<dbReference type="EMBL" id="PPEL01000081">
    <property type="protein sequence ID" value="PNV64609.1"/>
    <property type="molecule type" value="Genomic_DNA"/>
</dbReference>
<dbReference type="InterPro" id="IPR025962">
    <property type="entry name" value="SdpI/YhfL"/>
</dbReference>
<feature type="transmembrane region" description="Helical" evidence="1">
    <location>
        <begin position="77"/>
        <end position="102"/>
    </location>
</feature>
<name>A0A2K2U2U8_9ACTN</name>
<dbReference type="Pfam" id="PF07853">
    <property type="entry name" value="DUF1648"/>
    <property type="match status" value="1"/>
</dbReference>
<reference evidence="3 4" key="1">
    <citation type="journal article" date="2018" name="Int. J. Syst. Evol. Microbiol.">
        <title>Rubneribacter badeniensis gen. nov., sp. nov. and Enteroscipio rubneri gen. nov., sp. nov., new members of the Eggerthellaceae isolated from human faeces.</title>
        <authorList>
            <person name="Danylec N."/>
            <person name="Gobl A."/>
            <person name="Stoll D.A."/>
            <person name="Hetzer B."/>
            <person name="Kulling S.E."/>
            <person name="Huch M."/>
        </authorList>
    </citation>
    <scope>NUCLEOTIDE SEQUENCE [LARGE SCALE GENOMIC DNA]</scope>
    <source>
        <strain evidence="3 4">ResAG-85</strain>
    </source>
</reference>
<evidence type="ECO:0000313" key="4">
    <source>
        <dbReference type="Proteomes" id="UP000236488"/>
    </source>
</evidence>
<sequence>MKRLYAATYVLMACDVIVASALIHLMPDQVPVHFNAASEPDRLGSKYELLAAILLPLCGVFVVMGSKNAPIGKERRWAWGAVAFEVFALGWILFFLTKALFYDGAPLPEPDLDASRWAAVIGGALCVVAGNLMPKANRSPLFGLRTPWSEASPETWRRSQRLGGYAGVATGFAMVALGLALPASLVTPAVLLALLAGFVAGIVGSYVVYRQELAKR</sequence>
<keyword evidence="1" id="KW-0472">Membrane</keyword>
<keyword evidence="1" id="KW-0812">Transmembrane</keyword>
<feature type="transmembrane region" description="Helical" evidence="1">
    <location>
        <begin position="7"/>
        <end position="27"/>
    </location>
</feature>
<protein>
    <submittedName>
        <fullName evidence="3">DUF1648 domain-containing protein</fullName>
    </submittedName>
</protein>
<evidence type="ECO:0000259" key="2">
    <source>
        <dbReference type="Pfam" id="PF07853"/>
    </source>
</evidence>
<keyword evidence="4" id="KW-1185">Reference proteome</keyword>
<feature type="transmembrane region" description="Helical" evidence="1">
    <location>
        <begin position="189"/>
        <end position="209"/>
    </location>
</feature>
<feature type="domain" description="DUF1648" evidence="2">
    <location>
        <begin position="11"/>
        <end position="53"/>
    </location>
</feature>
<dbReference type="Proteomes" id="UP000236488">
    <property type="component" value="Unassembled WGS sequence"/>
</dbReference>
<dbReference type="RefSeq" id="WP_087197497.1">
    <property type="nucleotide sequence ID" value="NZ_DBEYRC010000110.1"/>
</dbReference>
<dbReference type="Pfam" id="PF13630">
    <property type="entry name" value="SdpI"/>
    <property type="match status" value="1"/>
</dbReference>
<gene>
    <name evidence="3" type="ORF">C2L80_10990</name>
</gene>
<proteinExistence type="predicted"/>
<feature type="transmembrane region" description="Helical" evidence="1">
    <location>
        <begin position="114"/>
        <end position="133"/>
    </location>
</feature>
<dbReference type="InterPro" id="IPR012867">
    <property type="entry name" value="DUF1648"/>
</dbReference>
<evidence type="ECO:0000256" key="1">
    <source>
        <dbReference type="SAM" id="Phobius"/>
    </source>
</evidence>
<dbReference type="PIRSF" id="PIRSF038959">
    <property type="entry name" value="SdpI"/>
    <property type="match status" value="1"/>
</dbReference>
<evidence type="ECO:0000313" key="3">
    <source>
        <dbReference type="EMBL" id="PNV64609.1"/>
    </source>
</evidence>
<dbReference type="AlphaFoldDB" id="A0A2K2U2U8"/>
<accession>A0A2K2U2U8</accession>
<keyword evidence="1" id="KW-1133">Transmembrane helix</keyword>
<comment type="caution">
    <text evidence="3">The sequence shown here is derived from an EMBL/GenBank/DDBJ whole genome shotgun (WGS) entry which is preliminary data.</text>
</comment>
<dbReference type="InterPro" id="IPR026272">
    <property type="entry name" value="SdpI"/>
</dbReference>